<dbReference type="AlphaFoldDB" id="A0A2Z4NDQ1"/>
<dbReference type="EMBL" id="CP030140">
    <property type="protein sequence ID" value="AWX69724.1"/>
    <property type="molecule type" value="Genomic_DNA"/>
</dbReference>
<dbReference type="Proteomes" id="UP000250218">
    <property type="component" value="Chromosome"/>
</dbReference>
<gene>
    <name evidence="2" type="ORF">DP065_03180</name>
</gene>
<proteinExistence type="predicted"/>
<evidence type="ECO:0000313" key="3">
    <source>
        <dbReference type="Proteomes" id="UP000250218"/>
    </source>
</evidence>
<dbReference type="PANTHER" id="PTHR33434:SF2">
    <property type="entry name" value="FATTY ACID-BINDING PROTEIN TM_1468"/>
    <property type="match status" value="1"/>
</dbReference>
<dbReference type="GO" id="GO:0008289">
    <property type="term" value="F:lipid binding"/>
    <property type="evidence" value="ECO:0007669"/>
    <property type="project" value="UniProtKB-KW"/>
</dbReference>
<dbReference type="InterPro" id="IPR050270">
    <property type="entry name" value="DegV_domain_contain"/>
</dbReference>
<evidence type="ECO:0000256" key="1">
    <source>
        <dbReference type="ARBA" id="ARBA00023121"/>
    </source>
</evidence>
<dbReference type="Pfam" id="PF02645">
    <property type="entry name" value="DegV"/>
    <property type="match status" value="1"/>
</dbReference>
<protein>
    <submittedName>
        <fullName evidence="2">DegV family EDD domain-containing protein</fullName>
    </submittedName>
</protein>
<dbReference type="PROSITE" id="PS51482">
    <property type="entry name" value="DEGV"/>
    <property type="match status" value="1"/>
</dbReference>
<keyword evidence="3" id="KW-1185">Reference proteome</keyword>
<name>A0A2Z4NDQ1_9BACT</name>
<keyword evidence="1" id="KW-0446">Lipid-binding</keyword>
<dbReference type="Gene3D" id="3.30.1180.10">
    <property type="match status" value="1"/>
</dbReference>
<organism evidence="2 3">
    <name type="scientific">[Mycoplasma] anseris</name>
    <dbReference type="NCBI Taxonomy" id="92400"/>
    <lineage>
        <taxon>Bacteria</taxon>
        <taxon>Bacillati</taxon>
        <taxon>Mycoplasmatota</taxon>
        <taxon>Mycoplasmoidales</taxon>
        <taxon>Metamycoplasmataceae</taxon>
        <taxon>Metamycoplasma</taxon>
    </lineage>
</organism>
<reference evidence="3" key="1">
    <citation type="submission" date="2018-06" db="EMBL/GenBank/DDBJ databases">
        <title>Complete genome sequences of Mycoplasma anatis, M. anseris and M. cloacale type strains.</title>
        <authorList>
            <person name="Grozner D."/>
            <person name="Forro B."/>
            <person name="Sulyok K.M."/>
            <person name="Marton S."/>
            <person name="Kreizinger Z."/>
            <person name="Banyai K."/>
            <person name="Gyuranecz M."/>
        </authorList>
    </citation>
    <scope>NUCLEOTIDE SEQUENCE [LARGE SCALE GENOMIC DNA]</scope>
    <source>
        <strain evidence="3">ATCC 49234</strain>
    </source>
</reference>
<dbReference type="PANTHER" id="PTHR33434">
    <property type="entry name" value="DEGV DOMAIN-CONTAINING PROTEIN DR_1986-RELATED"/>
    <property type="match status" value="1"/>
</dbReference>
<dbReference type="InterPro" id="IPR003797">
    <property type="entry name" value="DegV"/>
</dbReference>
<accession>A0A2Z4NDQ1</accession>
<evidence type="ECO:0000313" key="2">
    <source>
        <dbReference type="EMBL" id="AWX69724.1"/>
    </source>
</evidence>
<dbReference type="Gene3D" id="3.40.50.10170">
    <property type="match status" value="1"/>
</dbReference>
<sequence>MKIKILVDSSCGLDENTIQNLDWELLPLQAEVDNKIYEIGKEMNLKNFALMYRQNPKINCLTTATPIGKAQMQIDNLINQGYDKIVVYTISKHLSSQNSMIKTLYKDNDKVFVIDSNKISFLMVKDLLLFEEKINNGESFEKAIKIFDDQFNKILLIPEFNDALVKGGRLSKPAAVIAKLLKIVPIIEFKNGELVKYGIGKVFRKTVIKMIKELWDEFSYKNQLDDYEFVICNADNTEIDYYVEQVKEITKFNKVSVFDLPTVIAVHTGIGALTLSIVKVKKTIKEKFHSQAEIK</sequence>
<dbReference type="InterPro" id="IPR043168">
    <property type="entry name" value="DegV_C"/>
</dbReference>
<dbReference type="SUPFAM" id="SSF82549">
    <property type="entry name" value="DAK1/DegV-like"/>
    <property type="match status" value="1"/>
</dbReference>
<dbReference type="RefSeq" id="WP_033178702.1">
    <property type="nucleotide sequence ID" value="NZ_CP030140.1"/>
</dbReference>
<dbReference type="NCBIfam" id="TIGR00762">
    <property type="entry name" value="DegV"/>
    <property type="match status" value="1"/>
</dbReference>
<dbReference type="KEGG" id="mane:DP065_03180"/>